<comment type="caution">
    <text evidence="1">The sequence shown here is derived from an EMBL/GenBank/DDBJ whole genome shotgun (WGS) entry which is preliminary data.</text>
</comment>
<gene>
    <name evidence="1" type="ORF">VB774_03515</name>
</gene>
<dbReference type="EMBL" id="JAYGIE010000008">
    <property type="protein sequence ID" value="MEA5476679.1"/>
    <property type="molecule type" value="Genomic_DNA"/>
</dbReference>
<keyword evidence="2" id="KW-1185">Reference proteome</keyword>
<protein>
    <submittedName>
        <fullName evidence="1">Uncharacterized protein</fullName>
    </submittedName>
</protein>
<evidence type="ECO:0000313" key="2">
    <source>
        <dbReference type="Proteomes" id="UP001301388"/>
    </source>
</evidence>
<evidence type="ECO:0000313" key="1">
    <source>
        <dbReference type="EMBL" id="MEA5476679.1"/>
    </source>
</evidence>
<dbReference type="RefSeq" id="WP_323259852.1">
    <property type="nucleotide sequence ID" value="NZ_JAYGIE010000008.1"/>
</dbReference>
<name>A0ABU5TEI6_9CYAN</name>
<proteinExistence type="predicted"/>
<reference evidence="1 2" key="1">
    <citation type="submission" date="2023-12" db="EMBL/GenBank/DDBJ databases">
        <title>Baltic Sea Cyanobacteria.</title>
        <authorList>
            <person name="Delbaje E."/>
            <person name="Fewer D.P."/>
            <person name="Shishido T.K."/>
        </authorList>
    </citation>
    <scope>NUCLEOTIDE SEQUENCE [LARGE SCALE GENOMIC DNA]</scope>
    <source>
        <strain evidence="1 2">UHCC 0370</strain>
    </source>
</reference>
<organism evidence="1 2">
    <name type="scientific">Pseudanabaena galeata UHCC 0370</name>
    <dbReference type="NCBI Taxonomy" id="3110310"/>
    <lineage>
        <taxon>Bacteria</taxon>
        <taxon>Bacillati</taxon>
        <taxon>Cyanobacteriota</taxon>
        <taxon>Cyanophyceae</taxon>
        <taxon>Pseudanabaenales</taxon>
        <taxon>Pseudanabaenaceae</taxon>
        <taxon>Pseudanabaena</taxon>
    </lineage>
</organism>
<dbReference type="Proteomes" id="UP001301388">
    <property type="component" value="Unassembled WGS sequence"/>
</dbReference>
<sequence>MAHYIRKLCSIETRLFKLLKKGDQLATRKNNSSLSNEATQLRQKRTEQLEQIRNIIATLDPLLRNASGHQKNQLELLDSVSLGLYEEIDKLSKKAPAEPVTDLVLAQMNEVIRETKELVKQDTYVQRLQEFVSAGDNPQHRDAVVVMRQIRQGLDRFRVELKSSTNQLNKKLADARGICIALQLYLKDEMPVTRSNLDYYGTEISRHWYSNGYGGKSDEFEFDKLDNINISDYFKFSNE</sequence>
<accession>A0ABU5TEI6</accession>